<accession>A0A2G1QL06</accession>
<reference evidence="1 2" key="1">
    <citation type="submission" date="2017-10" db="EMBL/GenBank/DDBJ databases">
        <title>Sedimentibacterium mangrovi gen. nov., sp. nov., a novel member of family Phyllobacteriacea isolated from mangrove sediment.</title>
        <authorList>
            <person name="Liao H."/>
            <person name="Tian Y."/>
        </authorList>
    </citation>
    <scope>NUCLEOTIDE SEQUENCE [LARGE SCALE GENOMIC DNA]</scope>
    <source>
        <strain evidence="1 2">X9-2-2</strain>
    </source>
</reference>
<sequence length="161" mass="18375">MAINNAAPRGDLMKIEISPQRVNEQSMHDVGLQGANLLDVLAQFEEFGIWRFDLGVGLAYFSRDACLLQGMRPKTGAMDLLRLASHYHPDDRPYFLECIEDAISRKSGFRYVLRTLVTEEGDQPRVVEVNGRYRLNDRNGSELYGTIRQVRTRVRSVDLNT</sequence>
<keyword evidence="2" id="KW-1185">Reference proteome</keyword>
<dbReference type="RefSeq" id="WP_099307449.1">
    <property type="nucleotide sequence ID" value="NZ_PDVP01000011.1"/>
</dbReference>
<evidence type="ECO:0000313" key="2">
    <source>
        <dbReference type="Proteomes" id="UP000221168"/>
    </source>
</evidence>
<evidence type="ECO:0000313" key="1">
    <source>
        <dbReference type="EMBL" id="PHP65898.1"/>
    </source>
</evidence>
<dbReference type="AlphaFoldDB" id="A0A2G1QL06"/>
<comment type="caution">
    <text evidence="1">The sequence shown here is derived from an EMBL/GenBank/DDBJ whole genome shotgun (WGS) entry which is preliminary data.</text>
</comment>
<proteinExistence type="predicted"/>
<gene>
    <name evidence="1" type="ORF">CSC94_16385</name>
</gene>
<evidence type="ECO:0008006" key="3">
    <source>
        <dbReference type="Google" id="ProtNLM"/>
    </source>
</evidence>
<dbReference type="OrthoDB" id="7905807at2"/>
<dbReference type="SUPFAM" id="SSF55785">
    <property type="entry name" value="PYP-like sensor domain (PAS domain)"/>
    <property type="match status" value="1"/>
</dbReference>
<name>A0A2G1QL06_9HYPH</name>
<dbReference type="Proteomes" id="UP000221168">
    <property type="component" value="Unassembled WGS sequence"/>
</dbReference>
<organism evidence="1 2">
    <name type="scientific">Zhengella mangrovi</name>
    <dbReference type="NCBI Taxonomy" id="1982044"/>
    <lineage>
        <taxon>Bacteria</taxon>
        <taxon>Pseudomonadati</taxon>
        <taxon>Pseudomonadota</taxon>
        <taxon>Alphaproteobacteria</taxon>
        <taxon>Hyphomicrobiales</taxon>
        <taxon>Notoacmeibacteraceae</taxon>
        <taxon>Zhengella</taxon>
    </lineage>
</organism>
<dbReference type="InterPro" id="IPR035965">
    <property type="entry name" value="PAS-like_dom_sf"/>
</dbReference>
<protein>
    <recommendedName>
        <fullName evidence="3">PAS fold-3 domain-containing protein</fullName>
    </recommendedName>
</protein>
<dbReference type="EMBL" id="PDVP01000011">
    <property type="protein sequence ID" value="PHP65898.1"/>
    <property type="molecule type" value="Genomic_DNA"/>
</dbReference>
<dbReference type="Gene3D" id="3.30.450.20">
    <property type="entry name" value="PAS domain"/>
    <property type="match status" value="1"/>
</dbReference>